<reference evidence="2 3" key="1">
    <citation type="journal article" date="2019" name="Sci. Data">
        <title>Hybrid genome assembly and annotation of Danionella translucida.</title>
        <authorList>
            <person name="Kadobianskyi M."/>
            <person name="Schulze L."/>
            <person name="Schuelke M."/>
            <person name="Judkewitz B."/>
        </authorList>
    </citation>
    <scope>NUCLEOTIDE SEQUENCE [LARGE SCALE GENOMIC DNA]</scope>
    <source>
        <strain evidence="2 3">Bolton</strain>
    </source>
</reference>
<name>A0A553MNX0_9TELE</name>
<dbReference type="AlphaFoldDB" id="A0A553MNX0"/>
<accession>A0A553MNX0</accession>
<evidence type="ECO:0000313" key="3">
    <source>
        <dbReference type="Proteomes" id="UP000316079"/>
    </source>
</evidence>
<comment type="caution">
    <text evidence="2">The sequence shown here is derived from an EMBL/GenBank/DDBJ whole genome shotgun (WGS) entry which is preliminary data.</text>
</comment>
<feature type="compositionally biased region" description="Basic and acidic residues" evidence="1">
    <location>
        <begin position="48"/>
        <end position="63"/>
    </location>
</feature>
<keyword evidence="3" id="KW-1185">Reference proteome</keyword>
<feature type="region of interest" description="Disordered" evidence="1">
    <location>
        <begin position="36"/>
        <end position="63"/>
    </location>
</feature>
<sequence length="88" mass="9921">RNISLMQDLDSRTEKKTEINELGSENMAKVWHLKSQKLESGSQGSSEETIKDQIKTPQAEKAEYGPNISESLLTMQPLDFLDMPVDPN</sequence>
<evidence type="ECO:0000256" key="1">
    <source>
        <dbReference type="SAM" id="MobiDB-lite"/>
    </source>
</evidence>
<evidence type="ECO:0000313" key="2">
    <source>
        <dbReference type="EMBL" id="TRY54871.1"/>
    </source>
</evidence>
<feature type="compositionally biased region" description="Polar residues" evidence="1">
    <location>
        <begin position="38"/>
        <end position="47"/>
    </location>
</feature>
<protein>
    <submittedName>
        <fullName evidence="2">Uncharacterized protein</fullName>
    </submittedName>
</protein>
<gene>
    <name evidence="2" type="ORF">DNTS_001820</name>
</gene>
<proteinExistence type="predicted"/>
<feature type="non-terminal residue" evidence="2">
    <location>
        <position position="1"/>
    </location>
</feature>
<organism evidence="2 3">
    <name type="scientific">Danionella cerebrum</name>
    <dbReference type="NCBI Taxonomy" id="2873325"/>
    <lineage>
        <taxon>Eukaryota</taxon>
        <taxon>Metazoa</taxon>
        <taxon>Chordata</taxon>
        <taxon>Craniata</taxon>
        <taxon>Vertebrata</taxon>
        <taxon>Euteleostomi</taxon>
        <taxon>Actinopterygii</taxon>
        <taxon>Neopterygii</taxon>
        <taxon>Teleostei</taxon>
        <taxon>Ostariophysi</taxon>
        <taxon>Cypriniformes</taxon>
        <taxon>Danionidae</taxon>
        <taxon>Danioninae</taxon>
        <taxon>Danionella</taxon>
    </lineage>
</organism>
<dbReference type="STRING" id="623744.A0A553MNX0"/>
<dbReference type="EMBL" id="SRMA01027339">
    <property type="protein sequence ID" value="TRY54871.1"/>
    <property type="molecule type" value="Genomic_DNA"/>
</dbReference>
<dbReference type="Proteomes" id="UP000316079">
    <property type="component" value="Unassembled WGS sequence"/>
</dbReference>